<evidence type="ECO:0000313" key="7">
    <source>
        <dbReference type="EMBL" id="APZ42546.1"/>
    </source>
</evidence>
<keyword evidence="8" id="KW-1185">Reference proteome</keyword>
<sequence>MAWKGFFERFAQPLLQRDRFFIAMMGALAVALVEAGALVALIPLHKVEPYVIKVNTNGAIVSSGVAQSSVRPSTAQITYWVGQFAKNLYTIEPGQTRANVAQAYYLTQGAAVGQFSRFMEKHNPVRLLQANPALRVTVKIQGVSEIARNTVYVTGQVVNHLTGRRAALGMTVSYALAPPKTVSAAMNNPLGIHITNFVIQEG</sequence>
<dbReference type="GO" id="GO:0016020">
    <property type="term" value="C:membrane"/>
    <property type="evidence" value="ECO:0007669"/>
    <property type="project" value="UniProtKB-SubCell"/>
</dbReference>
<dbReference type="InterPro" id="IPR032710">
    <property type="entry name" value="NTF2-like_dom_sf"/>
</dbReference>
<keyword evidence="3 5" id="KW-1133">Transmembrane helix</keyword>
<dbReference type="CDD" id="cd16425">
    <property type="entry name" value="TrbF"/>
    <property type="match status" value="1"/>
</dbReference>
<evidence type="ECO:0000256" key="5">
    <source>
        <dbReference type="SAM" id="Phobius"/>
    </source>
</evidence>
<dbReference type="KEGG" id="afy:BW247_05100"/>
<accession>A0A1P8UFC8</accession>
<keyword evidence="2 5" id="KW-0812">Transmembrane</keyword>
<dbReference type="SUPFAM" id="SSF54427">
    <property type="entry name" value="NTF2-like"/>
    <property type="match status" value="1"/>
</dbReference>
<evidence type="ECO:0000256" key="1">
    <source>
        <dbReference type="ARBA" id="ARBA00004167"/>
    </source>
</evidence>
<dbReference type="AlphaFoldDB" id="A0A1P8UFC8"/>
<feature type="transmembrane region" description="Helical" evidence="5">
    <location>
        <begin position="20"/>
        <end position="44"/>
    </location>
</feature>
<evidence type="ECO:0000313" key="8">
    <source>
        <dbReference type="Proteomes" id="UP000243807"/>
    </source>
</evidence>
<evidence type="ECO:0000256" key="4">
    <source>
        <dbReference type="ARBA" id="ARBA00023136"/>
    </source>
</evidence>
<dbReference type="Pfam" id="PF04335">
    <property type="entry name" value="VirB8"/>
    <property type="match status" value="1"/>
</dbReference>
<evidence type="ECO:0000259" key="6">
    <source>
        <dbReference type="Pfam" id="PF04335"/>
    </source>
</evidence>
<dbReference type="InterPro" id="IPR035658">
    <property type="entry name" value="TrbF"/>
</dbReference>
<dbReference type="STRING" id="1765967.BW247_05100"/>
<dbReference type="EMBL" id="CP019434">
    <property type="protein sequence ID" value="APZ42546.1"/>
    <property type="molecule type" value="Genomic_DNA"/>
</dbReference>
<protein>
    <recommendedName>
        <fullName evidence="6">Bacterial virulence protein VirB8 domain-containing protein</fullName>
    </recommendedName>
</protein>
<evidence type="ECO:0000256" key="3">
    <source>
        <dbReference type="ARBA" id="ARBA00022989"/>
    </source>
</evidence>
<keyword evidence="4 5" id="KW-0472">Membrane</keyword>
<dbReference type="Proteomes" id="UP000243807">
    <property type="component" value="Chromosome"/>
</dbReference>
<dbReference type="InterPro" id="IPR007430">
    <property type="entry name" value="VirB8"/>
</dbReference>
<proteinExistence type="predicted"/>
<organism evidence="7 8">
    <name type="scientific">Acidihalobacter ferrooxydans</name>
    <dbReference type="NCBI Taxonomy" id="1765967"/>
    <lineage>
        <taxon>Bacteria</taxon>
        <taxon>Pseudomonadati</taxon>
        <taxon>Pseudomonadota</taxon>
        <taxon>Gammaproteobacteria</taxon>
        <taxon>Chromatiales</taxon>
        <taxon>Ectothiorhodospiraceae</taxon>
        <taxon>Acidihalobacter</taxon>
    </lineage>
</organism>
<comment type="subcellular location">
    <subcellularLocation>
        <location evidence="1">Membrane</location>
        <topology evidence="1">Single-pass membrane protein</topology>
    </subcellularLocation>
</comment>
<evidence type="ECO:0000256" key="2">
    <source>
        <dbReference type="ARBA" id="ARBA00022692"/>
    </source>
</evidence>
<feature type="domain" description="Bacterial virulence protein VirB8" evidence="6">
    <location>
        <begin position="7"/>
        <end position="201"/>
    </location>
</feature>
<dbReference type="Gene3D" id="3.10.450.230">
    <property type="entry name" value="VirB8 protein"/>
    <property type="match status" value="1"/>
</dbReference>
<gene>
    <name evidence="7" type="ORF">BW247_05100</name>
</gene>
<name>A0A1P8UFC8_9GAMM</name>
<reference evidence="7 8" key="1">
    <citation type="submission" date="2017-01" db="EMBL/GenBank/DDBJ databases">
        <title>Draft sequence of Acidihalobacter ferrooxidans strain DSM 14175 (strain V8).</title>
        <authorList>
            <person name="Khaleque H.N."/>
            <person name="Ramsay J.P."/>
            <person name="Murphy R.J.T."/>
            <person name="Kaksonen A.H."/>
            <person name="Boxall N.J."/>
            <person name="Watkin E.L.J."/>
        </authorList>
    </citation>
    <scope>NUCLEOTIDE SEQUENCE [LARGE SCALE GENOMIC DNA]</scope>
    <source>
        <strain evidence="7 8">V8</strain>
    </source>
</reference>